<keyword evidence="1" id="KW-0732">Signal</keyword>
<keyword evidence="4" id="KW-1185">Reference proteome</keyword>
<dbReference type="Pfam" id="PF18962">
    <property type="entry name" value="Por_Secre_tail"/>
    <property type="match status" value="1"/>
</dbReference>
<evidence type="ECO:0000256" key="1">
    <source>
        <dbReference type="SAM" id="SignalP"/>
    </source>
</evidence>
<gene>
    <name evidence="3" type="ORF">ON006_27465</name>
</gene>
<dbReference type="NCBIfam" id="TIGR01643">
    <property type="entry name" value="YD_repeat_2x"/>
    <property type="match status" value="1"/>
</dbReference>
<dbReference type="InterPro" id="IPR026444">
    <property type="entry name" value="Secre_tail"/>
</dbReference>
<dbReference type="EMBL" id="CP112998">
    <property type="protein sequence ID" value="WAC11457.1"/>
    <property type="molecule type" value="Genomic_DNA"/>
</dbReference>
<feature type="signal peptide" evidence="1">
    <location>
        <begin position="1"/>
        <end position="26"/>
    </location>
</feature>
<dbReference type="RefSeq" id="WP_244821388.1">
    <property type="nucleotide sequence ID" value="NZ_CP112998.1"/>
</dbReference>
<dbReference type="Proteomes" id="UP001164653">
    <property type="component" value="Chromosome"/>
</dbReference>
<feature type="chain" id="PRO_5038695494" evidence="1">
    <location>
        <begin position="27"/>
        <end position="1212"/>
    </location>
</feature>
<organism evidence="3 4">
    <name type="scientific">Dyadobacter pollutisoli</name>
    <dbReference type="NCBI Taxonomy" id="2910158"/>
    <lineage>
        <taxon>Bacteria</taxon>
        <taxon>Pseudomonadati</taxon>
        <taxon>Bacteroidota</taxon>
        <taxon>Cytophagia</taxon>
        <taxon>Cytophagales</taxon>
        <taxon>Spirosomataceae</taxon>
        <taxon>Dyadobacter</taxon>
    </lineage>
</organism>
<evidence type="ECO:0000313" key="4">
    <source>
        <dbReference type="Proteomes" id="UP001164653"/>
    </source>
</evidence>
<sequence>MIFLHKPGKWIYFLAHGLLFSLSAHSQIPEPPKTIQSPTTASLGIYGNIPISHFTGKPDIGVNLHTLSEQGLEIPISLHYDASGVRPDAHPGWVGLNFNLSTNYAVVRTIKDGPDDCPYEDSRGKLGYLFTANLVNDNNWNTQAGIKSIADNSALGRDMEPDEYSFNLPGISGKFYWGHDGKFKVLCNRPVKVELSSLAMDTYPPFTPPTNTHVEVFSVWKNQANYRAHAKGFFITDEWGTKYEFGGTNAYMEYGMDFFAQGSETWNCNAWYLKSITKATGQVTNFTYERGAMVAQMYFALYQGQYSVDGGGSLDAECESNPSLFPVNGPINGKLISPIYLKEIASDNYKVKFTSSQSTELRYDQAIFDAYVNWNKASGPGAGNSRTLDILTYLYPCFYPVKSGACVETNPPLADLLAALQWRKLDKIQIQNPSGTTLKEFEFTYNNLATERLMLQKVQEKSGAKVLPAYEFTYFTSAGITLPPYARTHADHWGYNNGKLIAAVDFNIPNFFTSYGATFRSPDADSKYVKLSTLTKIKYPTGGFAEFTFEPHTYSKEVKEKRWTELDTYVTDKLAGGLRIKQIKSYDPNIAGSDVIKSYSYVSGFNPASPNAPLLSSGVLGGKAQYYWAGYQPKPGDNFTYTENIFSTQSVLPGSENSYGSHIGYSEVVESSYTGGWTVYKFTNFDNGYLDTAPSGTLQVSSTAYQPYISAAFQRGKMISEEHYLQNADRVAKTAYQYALVGNLTDYSARAEKTLLKYLCDGDHRVYEGTAYLIDVRKFLPSQEITTTYDQDSPAQFSAPVIKNYSYWPTGQIHIQGQTDSEGKELKTWYVYPPNSNDAVSVAMTAKNQIGTPLTVFNYTGTEMTPIALKLQNVTFGLFNGFYLPKKVENGVGTNLPIAMTTSIEFLTYDARGNLLTYKERNGSTTKLEYFGVADIGKTDLLKKRTDFEGTSLPHSSAYTYKPLVGVETESDVNSKVIFYEYDDFNRLKSTRTANAAGAVRSSYCYNYAGQVIECAALAPTGSIAASTLVLLAESALPVTLLEFIATKLEDSALLKWSTTNETNSERFDIERSPDGKQWMKIGSEQAMGESDSLKSYSFIDVNPMGGENLYRLKMVDADSTFAYSRIQSVIFDEDEKVALYPNPVTVENTLNLRIEDLSKISNIRIFDTDGNLVKEETAAREINTSKLTAGLYIIQITYTDGSIATHRIVKQ</sequence>
<dbReference type="InterPro" id="IPR006530">
    <property type="entry name" value="YD"/>
</dbReference>
<name>A0A9E8NBQ5_9BACT</name>
<proteinExistence type="predicted"/>
<protein>
    <submittedName>
        <fullName evidence="3">T9SS type A sorting domain-containing protein</fullName>
    </submittedName>
</protein>
<evidence type="ECO:0000313" key="3">
    <source>
        <dbReference type="EMBL" id="WAC11457.1"/>
    </source>
</evidence>
<dbReference type="AlphaFoldDB" id="A0A9E8NBQ5"/>
<dbReference type="KEGG" id="dpf:ON006_27465"/>
<accession>A0A9E8NBQ5</accession>
<feature type="domain" description="Secretion system C-terminal sorting" evidence="2">
    <location>
        <begin position="1140"/>
        <end position="1208"/>
    </location>
</feature>
<reference evidence="3" key="1">
    <citation type="submission" date="2022-11" db="EMBL/GenBank/DDBJ databases">
        <title>Dyadobacter pollutisoli sp. nov., isolated from plastic dumped soil.</title>
        <authorList>
            <person name="Kim J.M."/>
            <person name="Kim K.R."/>
            <person name="Lee J.K."/>
            <person name="Hao L."/>
            <person name="Jeon C.O."/>
        </authorList>
    </citation>
    <scope>NUCLEOTIDE SEQUENCE</scope>
    <source>
        <strain evidence="3">U1</strain>
    </source>
</reference>
<dbReference type="NCBIfam" id="TIGR04183">
    <property type="entry name" value="Por_Secre_tail"/>
    <property type="match status" value="1"/>
</dbReference>
<evidence type="ECO:0000259" key="2">
    <source>
        <dbReference type="Pfam" id="PF18962"/>
    </source>
</evidence>